<evidence type="ECO:0000313" key="15">
    <source>
        <dbReference type="EMBL" id="MCG2461303.1"/>
    </source>
</evidence>
<evidence type="ECO:0000256" key="6">
    <source>
        <dbReference type="ARBA" id="ARBA00022679"/>
    </source>
</evidence>
<evidence type="ECO:0000256" key="10">
    <source>
        <dbReference type="ARBA" id="ARBA00042143"/>
    </source>
</evidence>
<dbReference type="PROSITE" id="PS52004">
    <property type="entry name" value="KS3_2"/>
    <property type="match status" value="1"/>
</dbReference>
<dbReference type="InterPro" id="IPR014031">
    <property type="entry name" value="Ketoacyl_synth_C"/>
</dbReference>
<accession>A0AAE3EUR7</accession>
<comment type="catalytic activity">
    <reaction evidence="11">
        <text>(3Z)-decenoyl-[ACP] + malonyl-[ACP] + H(+) = 3-oxo-(5Z)-dodecenoyl-[ACP] + holo-[ACP] + CO2</text>
        <dbReference type="Rhea" id="RHEA:54940"/>
        <dbReference type="Rhea" id="RHEA-COMP:9623"/>
        <dbReference type="Rhea" id="RHEA-COMP:9685"/>
        <dbReference type="Rhea" id="RHEA-COMP:9927"/>
        <dbReference type="Rhea" id="RHEA-COMP:14042"/>
        <dbReference type="ChEBI" id="CHEBI:15378"/>
        <dbReference type="ChEBI" id="CHEBI:16526"/>
        <dbReference type="ChEBI" id="CHEBI:64479"/>
        <dbReference type="ChEBI" id="CHEBI:78449"/>
        <dbReference type="ChEBI" id="CHEBI:78798"/>
        <dbReference type="ChEBI" id="CHEBI:138410"/>
    </reaction>
    <physiologicalReaction direction="left-to-right" evidence="11">
        <dbReference type="Rhea" id="RHEA:54941"/>
    </physiologicalReaction>
</comment>
<dbReference type="GO" id="GO:0004315">
    <property type="term" value="F:3-oxoacyl-[acyl-carrier-protein] synthase activity"/>
    <property type="evidence" value="ECO:0007669"/>
    <property type="project" value="UniProtKB-EC"/>
</dbReference>
<evidence type="ECO:0000256" key="12">
    <source>
        <dbReference type="ARBA" id="ARBA00048506"/>
    </source>
</evidence>
<organism evidence="15 16">
    <name type="scientific">Cerina litoralis</name>
    <dbReference type="NCBI Taxonomy" id="2874477"/>
    <lineage>
        <taxon>Bacteria</taxon>
        <taxon>Pseudomonadati</taxon>
        <taxon>Bacteroidota</taxon>
        <taxon>Flavobacteriia</taxon>
        <taxon>Flavobacteriales</taxon>
        <taxon>Flavobacteriaceae</taxon>
        <taxon>Cerina</taxon>
    </lineage>
</organism>
<dbReference type="SUPFAM" id="SSF53901">
    <property type="entry name" value="Thiolase-like"/>
    <property type="match status" value="2"/>
</dbReference>
<evidence type="ECO:0000256" key="13">
    <source>
        <dbReference type="RuleBase" id="RU003694"/>
    </source>
</evidence>
<comment type="similarity">
    <text evidence="2 13">Belongs to the thiolase-like superfamily. Beta-ketoacyl-ACP synthases family.</text>
</comment>
<evidence type="ECO:0000256" key="3">
    <source>
        <dbReference type="ARBA" id="ARBA00011738"/>
    </source>
</evidence>
<dbReference type="CDD" id="cd00834">
    <property type="entry name" value="KAS_I_II"/>
    <property type="match status" value="1"/>
</dbReference>
<dbReference type="PANTHER" id="PTHR11712">
    <property type="entry name" value="POLYKETIDE SYNTHASE-RELATED"/>
    <property type="match status" value="1"/>
</dbReference>
<evidence type="ECO:0000256" key="4">
    <source>
        <dbReference type="ARBA" id="ARBA00013191"/>
    </source>
</evidence>
<evidence type="ECO:0000256" key="2">
    <source>
        <dbReference type="ARBA" id="ARBA00008467"/>
    </source>
</evidence>
<comment type="catalytic activity">
    <reaction evidence="12">
        <text>a fatty acyl-[ACP] + malonyl-[ACP] + H(+) = a 3-oxoacyl-[ACP] + holo-[ACP] + CO2</text>
        <dbReference type="Rhea" id="RHEA:22836"/>
        <dbReference type="Rhea" id="RHEA-COMP:9623"/>
        <dbReference type="Rhea" id="RHEA-COMP:9685"/>
        <dbReference type="Rhea" id="RHEA-COMP:9916"/>
        <dbReference type="Rhea" id="RHEA-COMP:14125"/>
        <dbReference type="ChEBI" id="CHEBI:15378"/>
        <dbReference type="ChEBI" id="CHEBI:16526"/>
        <dbReference type="ChEBI" id="CHEBI:64479"/>
        <dbReference type="ChEBI" id="CHEBI:78449"/>
        <dbReference type="ChEBI" id="CHEBI:78776"/>
        <dbReference type="ChEBI" id="CHEBI:138651"/>
        <dbReference type="EC" id="2.3.1.41"/>
    </reaction>
    <physiologicalReaction direction="left-to-right" evidence="12">
        <dbReference type="Rhea" id="RHEA:22837"/>
    </physiologicalReaction>
</comment>
<evidence type="ECO:0000256" key="9">
    <source>
        <dbReference type="ARBA" id="ARBA00041620"/>
    </source>
</evidence>
<name>A0AAE3EUR7_9FLAO</name>
<reference evidence="15" key="1">
    <citation type="submission" date="2023-02" db="EMBL/GenBank/DDBJ databases">
        <title>Genome of Flavobacteriaceae gen. nov. sp. strain F89.</title>
        <authorList>
            <person name="Wang Y."/>
        </authorList>
    </citation>
    <scope>NUCLEOTIDE SEQUENCE</scope>
    <source>
        <strain evidence="15">F89</strain>
    </source>
</reference>
<evidence type="ECO:0000256" key="1">
    <source>
        <dbReference type="ARBA" id="ARBA00004496"/>
    </source>
</evidence>
<dbReference type="Gene3D" id="3.40.47.10">
    <property type="match status" value="2"/>
</dbReference>
<evidence type="ECO:0000259" key="14">
    <source>
        <dbReference type="PROSITE" id="PS52004"/>
    </source>
</evidence>
<dbReference type="Pfam" id="PF02801">
    <property type="entry name" value="Ketoacyl-synt_C"/>
    <property type="match status" value="1"/>
</dbReference>
<dbReference type="InterPro" id="IPR016039">
    <property type="entry name" value="Thiolase-like"/>
</dbReference>
<dbReference type="Pfam" id="PF00109">
    <property type="entry name" value="ketoacyl-synt"/>
    <property type="match status" value="1"/>
</dbReference>
<dbReference type="Proteomes" id="UP001200642">
    <property type="component" value="Unassembled WGS sequence"/>
</dbReference>
<evidence type="ECO:0000313" key="16">
    <source>
        <dbReference type="Proteomes" id="UP001200642"/>
    </source>
</evidence>
<dbReference type="GO" id="GO:0005829">
    <property type="term" value="C:cytosol"/>
    <property type="evidence" value="ECO:0007669"/>
    <property type="project" value="TreeGrafter"/>
</dbReference>
<dbReference type="SMART" id="SM00825">
    <property type="entry name" value="PKS_KS"/>
    <property type="match status" value="1"/>
</dbReference>
<evidence type="ECO:0000256" key="7">
    <source>
        <dbReference type="ARBA" id="ARBA00023315"/>
    </source>
</evidence>
<dbReference type="EMBL" id="JAIRBC010000015">
    <property type="protein sequence ID" value="MCG2461303.1"/>
    <property type="molecule type" value="Genomic_DNA"/>
</dbReference>
<feature type="domain" description="Ketosynthase family 3 (KS3)" evidence="14">
    <location>
        <begin position="2"/>
        <end position="421"/>
    </location>
</feature>
<comment type="subcellular location">
    <subcellularLocation>
        <location evidence="1">Cytoplasm</location>
    </subcellularLocation>
</comment>
<dbReference type="AlphaFoldDB" id="A0AAE3EUR7"/>
<keyword evidence="6 13" id="KW-0808">Transferase</keyword>
<comment type="subunit">
    <text evidence="3">Homodimer.</text>
</comment>
<keyword evidence="16" id="KW-1185">Reference proteome</keyword>
<gene>
    <name evidence="15" type="ORF">K8352_11135</name>
</gene>
<protein>
    <recommendedName>
        <fullName evidence="8">3-oxoacyl-[acyl-carrier-protein] synthase 1</fullName>
        <ecNumber evidence="4">2.3.1.41</ecNumber>
    </recommendedName>
    <alternativeName>
        <fullName evidence="9">3-oxoacyl-[acyl-carrier-protein] synthase I</fullName>
    </alternativeName>
    <alternativeName>
        <fullName evidence="10">Beta-ketoacyl-ACP synthase I</fullName>
    </alternativeName>
</protein>
<evidence type="ECO:0000256" key="11">
    <source>
        <dbReference type="ARBA" id="ARBA00048121"/>
    </source>
</evidence>
<comment type="caution">
    <text evidence="15">The sequence shown here is derived from an EMBL/GenBank/DDBJ whole genome shotgun (WGS) entry which is preliminary data.</text>
</comment>
<dbReference type="InterPro" id="IPR014030">
    <property type="entry name" value="Ketoacyl_synth_N"/>
</dbReference>
<keyword evidence="7" id="KW-0012">Acyltransferase</keyword>
<dbReference type="RefSeq" id="WP_317902450.1">
    <property type="nucleotide sequence ID" value="NZ_JAIRBC010000015.1"/>
</dbReference>
<dbReference type="PANTHER" id="PTHR11712:SF306">
    <property type="entry name" value="3-OXOACYL-[ACYL-CARRIER-PROTEIN] SYNTHASE 1"/>
    <property type="match status" value="1"/>
</dbReference>
<sequence>MHRRVVVTGLGVCAPNGVDLETFAQSLKNGTSGIAFHQQLADLNFSCQIAGKPPLEEAHIQRYFSPLQLKGLNSSGIIYGVIAGTDAWKDAGLSYAPAATPDWDSGIIFGAGIFGVDKFKDSIYTVDSGNVRRLGSTAVVQVMASGVSVYLGSILGCGNQVTTNSSACSTGTEGILLAYDRIRSGKATRMLTGSTSDHGPYVWGGFDSMRILPTRYNTNPTAASRPMSATASGFVPGSGAGAMVLESLDSALERGARIYAEVLGGAVNNGGQRGGGTMTAPNSEAVQRCIVHALKNAGVENSDIDTINGHLTATSKDSEEISNWAVALDRSRKDFPYINSFKGVLGHCLAAAGSIEGVGAILQFREGQVFGNVNCNDLDPRITSIVDPSKIPQKTIAHSPEVLAKASFGFGDVNACVIFGAYNNEID</sequence>
<keyword evidence="5" id="KW-0963">Cytoplasm</keyword>
<evidence type="ECO:0000256" key="8">
    <source>
        <dbReference type="ARBA" id="ARBA00039450"/>
    </source>
</evidence>
<evidence type="ECO:0000256" key="5">
    <source>
        <dbReference type="ARBA" id="ARBA00022490"/>
    </source>
</evidence>
<dbReference type="EC" id="2.3.1.41" evidence="4"/>
<dbReference type="GO" id="GO:0006633">
    <property type="term" value="P:fatty acid biosynthetic process"/>
    <property type="evidence" value="ECO:0007669"/>
    <property type="project" value="TreeGrafter"/>
</dbReference>
<dbReference type="InterPro" id="IPR020841">
    <property type="entry name" value="PKS_Beta-ketoAc_synthase_dom"/>
</dbReference>
<dbReference type="InterPro" id="IPR000794">
    <property type="entry name" value="Beta-ketoacyl_synthase"/>
</dbReference>
<proteinExistence type="inferred from homology"/>